<keyword evidence="4" id="KW-0472">Membrane</keyword>
<dbReference type="SMART" id="SM00342">
    <property type="entry name" value="HTH_ARAC"/>
    <property type="match status" value="1"/>
</dbReference>
<evidence type="ECO:0000313" key="6">
    <source>
        <dbReference type="EMBL" id="AGA67898.1"/>
    </source>
</evidence>
<dbReference type="STRING" id="871963.Desdi_0352"/>
<proteinExistence type="predicted"/>
<accession>L0F4N0</accession>
<dbReference type="PANTHER" id="PTHR43280:SF2">
    <property type="entry name" value="HTH-TYPE TRANSCRIPTIONAL REGULATOR EXSA"/>
    <property type="match status" value="1"/>
</dbReference>
<dbReference type="RefSeq" id="WP_015260905.1">
    <property type="nucleotide sequence ID" value="NC_019903.1"/>
</dbReference>
<keyword evidence="4" id="KW-1133">Transmembrane helix</keyword>
<dbReference type="Gene3D" id="1.10.10.60">
    <property type="entry name" value="Homeodomain-like"/>
    <property type="match status" value="2"/>
</dbReference>
<keyword evidence="4" id="KW-0812">Transmembrane</keyword>
<protein>
    <submittedName>
        <fullName evidence="6">DNA-binding domain-containing protein, AraC-type</fullName>
    </submittedName>
</protein>
<dbReference type="GO" id="GO:0043565">
    <property type="term" value="F:sequence-specific DNA binding"/>
    <property type="evidence" value="ECO:0007669"/>
    <property type="project" value="InterPro"/>
</dbReference>
<gene>
    <name evidence="6" type="ordered locus">Desdi_0352</name>
</gene>
<dbReference type="KEGG" id="ddl:Desdi_0352"/>
<dbReference type="SUPFAM" id="SSF46689">
    <property type="entry name" value="Homeodomain-like"/>
    <property type="match status" value="1"/>
</dbReference>
<feature type="domain" description="HTH araC/xylS-type" evidence="5">
    <location>
        <begin position="638"/>
        <end position="737"/>
    </location>
</feature>
<dbReference type="OrthoDB" id="1975037at2"/>
<dbReference type="eggNOG" id="COG2207">
    <property type="taxonomic scope" value="Bacteria"/>
</dbReference>
<dbReference type="Proteomes" id="UP000010797">
    <property type="component" value="Chromosome"/>
</dbReference>
<name>L0F4N0_DESDL</name>
<dbReference type="InterPro" id="IPR018060">
    <property type="entry name" value="HTH_AraC"/>
</dbReference>
<dbReference type="AlphaFoldDB" id="L0F4N0"/>
<reference evidence="7" key="1">
    <citation type="submission" date="2012-02" db="EMBL/GenBank/DDBJ databases">
        <title>Complete sequence of Desulfitobacterium dichloroeliminans LMG P-21439.</title>
        <authorList>
            <person name="Lucas S."/>
            <person name="Han J."/>
            <person name="Lapidus A."/>
            <person name="Cheng J.-F."/>
            <person name="Goodwin L."/>
            <person name="Pitluck S."/>
            <person name="Peters L."/>
            <person name="Ovchinnikova G."/>
            <person name="Teshima H."/>
            <person name="Detter J.C."/>
            <person name="Han C."/>
            <person name="Tapia R."/>
            <person name="Land M."/>
            <person name="Hauser L."/>
            <person name="Kyrpides N."/>
            <person name="Ivanova N."/>
            <person name="Pagani I."/>
            <person name="Kruse T."/>
            <person name="de Vos W.M."/>
            <person name="Boon N."/>
            <person name="Smidt H."/>
            <person name="Woyke T."/>
        </authorList>
    </citation>
    <scope>NUCLEOTIDE SEQUENCE [LARGE SCALE GENOMIC DNA]</scope>
    <source>
        <strain evidence="7">LMG P-21439 / DCA1</strain>
    </source>
</reference>
<organism evidence="6 7">
    <name type="scientific">Desulfitobacterium dichloroeliminans (strain LMG P-21439 / DCA1)</name>
    <dbReference type="NCBI Taxonomy" id="871963"/>
    <lineage>
        <taxon>Bacteria</taxon>
        <taxon>Bacillati</taxon>
        <taxon>Bacillota</taxon>
        <taxon>Clostridia</taxon>
        <taxon>Eubacteriales</taxon>
        <taxon>Desulfitobacteriaceae</taxon>
        <taxon>Desulfitobacterium</taxon>
    </lineage>
</organism>
<dbReference type="GO" id="GO:0003700">
    <property type="term" value="F:DNA-binding transcription factor activity"/>
    <property type="evidence" value="ECO:0007669"/>
    <property type="project" value="InterPro"/>
</dbReference>
<dbReference type="PANTHER" id="PTHR43280">
    <property type="entry name" value="ARAC-FAMILY TRANSCRIPTIONAL REGULATOR"/>
    <property type="match status" value="1"/>
</dbReference>
<evidence type="ECO:0000313" key="7">
    <source>
        <dbReference type="Proteomes" id="UP000010797"/>
    </source>
</evidence>
<evidence type="ECO:0000256" key="4">
    <source>
        <dbReference type="SAM" id="Phobius"/>
    </source>
</evidence>
<dbReference type="PROSITE" id="PS01124">
    <property type="entry name" value="HTH_ARAC_FAMILY_2"/>
    <property type="match status" value="1"/>
</dbReference>
<feature type="transmembrane region" description="Helical" evidence="4">
    <location>
        <begin position="292"/>
        <end position="316"/>
    </location>
</feature>
<keyword evidence="1" id="KW-0805">Transcription regulation</keyword>
<dbReference type="EMBL" id="CP003344">
    <property type="protein sequence ID" value="AGA67898.1"/>
    <property type="molecule type" value="Genomic_DNA"/>
</dbReference>
<sequence>MRINIYGKLHKGKSFYTLLVLLIAFIVIPVLAALIVSLNALQHAGIAEQATLSVALESQIQYSQTISPARGLSVQVRALKNEYVLLSKLGELNTLNYSPDVGRAEQLLTSLKAADPSDLRSWYLYFENSDYLMGTEKKSMDARNYANPIVFEAIEGIKASDIDYSYNRYITDKNGDHHATFVSAITPEVHFLHVRSYGPKGRPNSYLSDDLTKLLPDYEVTYYDIFGNSLPVTEKQTLSQLYDYNLLENEDKGTFSFVHNGHSYLCYYLYNADNHTKFVLYTRDVIDESQRMAILFLCIGAFCVLVICFTFALLFVKRTYNPLDALISRLPHNNSGVIRDDYRILADALDSMDTKIKTQNLTISRNCILRLLKGQSIEGYEDCLPDMLINDNGSTLAVAAIRIDTAEKGEFPEESDFEGKVMDEFYRVGYDALQPTWEDDLLYLVFRLDEKDCNDLTSEFLKLQAKVKYSISVYISKPHQSVRQLRRSYSEVKAVAEYCTLLERYGTIQRYDEIQDILHEKKSTVPNLLQLQRLSDYTVALSLKNTLNQYDLILYQFSERAGRSLEKEDIEFSVLVDTIALAFYDIALPGDIRKEIIHGYVEQIKEAQNSKQLRELLKTCLDKFCKLGDNRNSDSRFEQIKAFIKENFQDPNLSSASVADRFGTSPSNITRMFKKYNQTGFLEYVHHLRVTKATQLLKETDLPVAEIATRVGYTNVITMSRVFKSYAHSTPGMVRKLHSSDNE</sequence>
<keyword evidence="2 6" id="KW-0238">DNA-binding</keyword>
<evidence type="ECO:0000256" key="1">
    <source>
        <dbReference type="ARBA" id="ARBA00023015"/>
    </source>
</evidence>
<keyword evidence="7" id="KW-1185">Reference proteome</keyword>
<evidence type="ECO:0000256" key="3">
    <source>
        <dbReference type="ARBA" id="ARBA00023163"/>
    </source>
</evidence>
<dbReference type="Pfam" id="PF12833">
    <property type="entry name" value="HTH_18"/>
    <property type="match status" value="1"/>
</dbReference>
<dbReference type="InterPro" id="IPR009057">
    <property type="entry name" value="Homeodomain-like_sf"/>
</dbReference>
<keyword evidence="3" id="KW-0804">Transcription</keyword>
<evidence type="ECO:0000256" key="2">
    <source>
        <dbReference type="ARBA" id="ARBA00023125"/>
    </source>
</evidence>
<evidence type="ECO:0000259" key="5">
    <source>
        <dbReference type="PROSITE" id="PS01124"/>
    </source>
</evidence>
<dbReference type="HOGENOM" id="CLU_373736_0_0_9"/>